<keyword evidence="5" id="KW-1185">Reference proteome</keyword>
<dbReference type="RefSeq" id="WP_234866708.1">
    <property type="nucleotide sequence ID" value="NZ_JAKEVY010000003.1"/>
</dbReference>
<evidence type="ECO:0000313" key="4">
    <source>
        <dbReference type="EMBL" id="MCF1715759.1"/>
    </source>
</evidence>
<sequence length="791" mass="90191">MKKIAIAVLLFLSTGLYAQNQPGKLTIDKIMADPKWIGSSPSNLQWSADGSILYFDWNPENAAADSTYFITKENRTPQKLASSRKNEILYHRNLVFNLSRSQALYQKDGDIFLMDTKTGKTRQITQTVASEMNPVFSFNEKRIVFQQQQDLYAWDPETGQLQQLISVQKTAPAESKQRSGSQEEWLKKDQLEWMEVIRERKEKKEATEAFTKSLPKPKQVRQLFTGDKMMRNLQISSDGRYISYTLFKPDQNGKRTIVPNYVTETGFTEDIPARTKVGSPSGTSELFVYDREKDSLHAVSLDSIPGIEDLPDYLKDYPTRLSAAKKTKRLLSVGRLSWSPSGSNAMVEIYSLDNKDRWIMQLIPSEGKLKLADRQRDEAWIGGPGIGSFSASAGWLNEHEYWFQSEVTGYSHLYKYTIQTGNKTALTQGSYEVQSVQVSKDGKYFFITTNEVHPGEKHFYRLSVTGRKPERITQLTGANQVVLSPDEKHLAILYSYSNKPWELYLQDNNPKAKAQQITNKAQSELFSSYTWRDPELVQVPAADGAMVPARFYRPANPDPSKPAVIFVHGAGYLQNAHKWWSSYFREYMFHNMLADQGYYVLDMDYRGSAGYGRDWRTAIYRHMGGKDLTDHIDGAKWLAKEHGVDAKRIGIYGGSYGGFITLMGLFTSPGTFAAGAALRPVTDWAHYNHGYTSNILNTPAEDSIAYRRSSPIYFAAGLQDHLLICHGMVDVNVHFQDVVRLNQRLIELGKENWQVAMYPMEDHGFVEPSSWTDEYKRIFNLFETVLKRRSN</sequence>
<feature type="domain" description="Peptidase S9 prolyl oligopeptidase catalytic" evidence="2">
    <location>
        <begin position="592"/>
        <end position="787"/>
    </location>
</feature>
<keyword evidence="1" id="KW-0732">Signal</keyword>
<gene>
    <name evidence="4" type="ORF">L0U88_14060</name>
</gene>
<reference evidence="4 5" key="1">
    <citation type="submission" date="2022-01" db="EMBL/GenBank/DDBJ databases">
        <title>Flavihumibacter sp. nov., isolated from sediment of a river.</title>
        <authorList>
            <person name="Liu H."/>
        </authorList>
    </citation>
    <scope>NUCLEOTIDE SEQUENCE [LARGE SCALE GENOMIC DNA]</scope>
    <source>
        <strain evidence="4 5">RY-1</strain>
    </source>
</reference>
<dbReference type="SUPFAM" id="SSF53474">
    <property type="entry name" value="alpha/beta-Hydrolases"/>
    <property type="match status" value="1"/>
</dbReference>
<dbReference type="InterPro" id="IPR029058">
    <property type="entry name" value="AB_hydrolase_fold"/>
</dbReference>
<dbReference type="InterPro" id="IPR011042">
    <property type="entry name" value="6-blade_b-propeller_TolB-like"/>
</dbReference>
<evidence type="ECO:0000259" key="3">
    <source>
        <dbReference type="Pfam" id="PF00930"/>
    </source>
</evidence>
<dbReference type="Pfam" id="PF00326">
    <property type="entry name" value="Peptidase_S9"/>
    <property type="match status" value="1"/>
</dbReference>
<feature type="chain" id="PRO_5046745696" evidence="1">
    <location>
        <begin position="19"/>
        <end position="791"/>
    </location>
</feature>
<dbReference type="PANTHER" id="PTHR11731:SF193">
    <property type="entry name" value="DIPEPTIDYL PEPTIDASE 9"/>
    <property type="match status" value="1"/>
</dbReference>
<organism evidence="4 5">
    <name type="scientific">Flavihumibacter fluminis</name>
    <dbReference type="NCBI Taxonomy" id="2909236"/>
    <lineage>
        <taxon>Bacteria</taxon>
        <taxon>Pseudomonadati</taxon>
        <taxon>Bacteroidota</taxon>
        <taxon>Chitinophagia</taxon>
        <taxon>Chitinophagales</taxon>
        <taxon>Chitinophagaceae</taxon>
        <taxon>Flavihumibacter</taxon>
    </lineage>
</organism>
<dbReference type="PANTHER" id="PTHR11731">
    <property type="entry name" value="PROTEASE FAMILY S9B,C DIPEPTIDYL-PEPTIDASE IV-RELATED"/>
    <property type="match status" value="1"/>
</dbReference>
<evidence type="ECO:0000256" key="1">
    <source>
        <dbReference type="SAM" id="SignalP"/>
    </source>
</evidence>
<dbReference type="Gene3D" id="2.120.10.30">
    <property type="entry name" value="TolB, C-terminal domain"/>
    <property type="match status" value="1"/>
</dbReference>
<dbReference type="SUPFAM" id="SSF82171">
    <property type="entry name" value="DPP6 N-terminal domain-like"/>
    <property type="match status" value="1"/>
</dbReference>
<feature type="domain" description="Dipeptidylpeptidase IV N-terminal" evidence="3">
    <location>
        <begin position="236"/>
        <end position="501"/>
    </location>
</feature>
<evidence type="ECO:0000313" key="5">
    <source>
        <dbReference type="Proteomes" id="UP001200145"/>
    </source>
</evidence>
<protein>
    <submittedName>
        <fullName evidence="4">Prolyl oligopeptidase family serine peptidase</fullName>
    </submittedName>
</protein>
<comment type="caution">
    <text evidence="4">The sequence shown here is derived from an EMBL/GenBank/DDBJ whole genome shotgun (WGS) entry which is preliminary data.</text>
</comment>
<evidence type="ECO:0000259" key="2">
    <source>
        <dbReference type="Pfam" id="PF00326"/>
    </source>
</evidence>
<dbReference type="EMBL" id="JAKEVY010000003">
    <property type="protein sequence ID" value="MCF1715759.1"/>
    <property type="molecule type" value="Genomic_DNA"/>
</dbReference>
<feature type="signal peptide" evidence="1">
    <location>
        <begin position="1"/>
        <end position="18"/>
    </location>
</feature>
<dbReference type="Gene3D" id="2.140.10.30">
    <property type="entry name" value="Dipeptidylpeptidase IV, N-terminal domain"/>
    <property type="match status" value="1"/>
</dbReference>
<dbReference type="Gene3D" id="3.40.50.1820">
    <property type="entry name" value="alpha/beta hydrolase"/>
    <property type="match status" value="1"/>
</dbReference>
<dbReference type="InterPro" id="IPR050278">
    <property type="entry name" value="Serine_Prot_S9B/DPPIV"/>
</dbReference>
<dbReference type="InterPro" id="IPR001375">
    <property type="entry name" value="Peptidase_S9_cat"/>
</dbReference>
<dbReference type="Pfam" id="PF00930">
    <property type="entry name" value="DPPIV_N"/>
    <property type="match status" value="1"/>
</dbReference>
<dbReference type="Proteomes" id="UP001200145">
    <property type="component" value="Unassembled WGS sequence"/>
</dbReference>
<proteinExistence type="predicted"/>
<dbReference type="InterPro" id="IPR002469">
    <property type="entry name" value="Peptidase_S9B_N"/>
</dbReference>
<accession>A0ABS9BKJ6</accession>
<name>A0ABS9BKJ6_9BACT</name>